<gene>
    <name evidence="2" type="ORF">RDB_LOCUS121831</name>
</gene>
<name>A0A8H3HR58_9AGAM</name>
<protein>
    <recommendedName>
        <fullName evidence="4">C2H2-type domain-containing protein</fullName>
    </recommendedName>
</protein>
<proteinExistence type="predicted"/>
<feature type="region of interest" description="Disordered" evidence="1">
    <location>
        <begin position="52"/>
        <end position="80"/>
    </location>
</feature>
<evidence type="ECO:0008006" key="4">
    <source>
        <dbReference type="Google" id="ProtNLM"/>
    </source>
</evidence>
<feature type="compositionally biased region" description="Basic and acidic residues" evidence="1">
    <location>
        <begin position="52"/>
        <end position="66"/>
    </location>
</feature>
<dbReference type="Proteomes" id="UP000663827">
    <property type="component" value="Unassembled WGS sequence"/>
</dbReference>
<comment type="caution">
    <text evidence="2">The sequence shown here is derived from an EMBL/GenBank/DDBJ whole genome shotgun (WGS) entry which is preliminary data.</text>
</comment>
<dbReference type="Gene3D" id="3.30.160.60">
    <property type="entry name" value="Classic Zinc Finger"/>
    <property type="match status" value="1"/>
</dbReference>
<dbReference type="SUPFAM" id="SSF57667">
    <property type="entry name" value="beta-beta-alpha zinc fingers"/>
    <property type="match status" value="1"/>
</dbReference>
<reference evidence="2" key="1">
    <citation type="submission" date="2021-01" db="EMBL/GenBank/DDBJ databases">
        <authorList>
            <person name="Kaushik A."/>
        </authorList>
    </citation>
    <scope>NUCLEOTIDE SEQUENCE</scope>
    <source>
        <strain evidence="2">AG5</strain>
    </source>
</reference>
<evidence type="ECO:0000313" key="2">
    <source>
        <dbReference type="EMBL" id="CAE7185554.1"/>
    </source>
</evidence>
<organism evidence="2 3">
    <name type="scientific">Rhizoctonia solani</name>
    <dbReference type="NCBI Taxonomy" id="456999"/>
    <lineage>
        <taxon>Eukaryota</taxon>
        <taxon>Fungi</taxon>
        <taxon>Dikarya</taxon>
        <taxon>Basidiomycota</taxon>
        <taxon>Agaricomycotina</taxon>
        <taxon>Agaricomycetes</taxon>
        <taxon>Cantharellales</taxon>
        <taxon>Ceratobasidiaceae</taxon>
        <taxon>Rhizoctonia</taxon>
    </lineage>
</organism>
<evidence type="ECO:0000313" key="3">
    <source>
        <dbReference type="Proteomes" id="UP000663827"/>
    </source>
</evidence>
<dbReference type="AlphaFoldDB" id="A0A8H3HR58"/>
<dbReference type="InterPro" id="IPR036236">
    <property type="entry name" value="Znf_C2H2_sf"/>
</dbReference>
<sequence>MSFIPSALNLDPYLAWSVDNDGEIQLPFEEPNNFHYEFGVPPLVDGQIEPMHDPDNHYPDNRDTLPGEHLTGGSKRGNRKTKVDRLKQCPYCHKMLDSKPSSWDRHMDVHRGYKRYKCAVCDRERMTKDQVVMHCIRHHIYGSGAHPWTDSSTAYRSKAYYQYNHARA</sequence>
<accession>A0A8H3HR58</accession>
<evidence type="ECO:0000256" key="1">
    <source>
        <dbReference type="SAM" id="MobiDB-lite"/>
    </source>
</evidence>
<dbReference type="EMBL" id="CAJNJQ010002811">
    <property type="protein sequence ID" value="CAE7185554.1"/>
    <property type="molecule type" value="Genomic_DNA"/>
</dbReference>